<accession>F9WBP2</accession>
<feature type="region of interest" description="Disordered" evidence="1">
    <location>
        <begin position="1"/>
        <end position="50"/>
    </location>
</feature>
<feature type="compositionally biased region" description="Basic and acidic residues" evidence="1">
    <location>
        <begin position="139"/>
        <end position="149"/>
    </location>
</feature>
<organism evidence="2 3">
    <name type="scientific">Trypanosoma congolense (strain IL3000)</name>
    <dbReference type="NCBI Taxonomy" id="1068625"/>
    <lineage>
        <taxon>Eukaryota</taxon>
        <taxon>Discoba</taxon>
        <taxon>Euglenozoa</taxon>
        <taxon>Kinetoplastea</taxon>
        <taxon>Metakinetoplastina</taxon>
        <taxon>Trypanosomatida</taxon>
        <taxon>Trypanosomatidae</taxon>
        <taxon>Trypanosoma</taxon>
        <taxon>Nannomonas</taxon>
    </lineage>
</organism>
<reference evidence="3" key="1">
    <citation type="submission" date="2011-07" db="EMBL/GenBank/DDBJ databases">
        <title>Divergent evolution of antigenic variation in African trypanosomes.</title>
        <authorList>
            <person name="Jackson A.P."/>
            <person name="Berry A."/>
            <person name="Allison H.C."/>
            <person name="Burton P."/>
            <person name="Anderson J."/>
            <person name="Aslett M."/>
            <person name="Brown R."/>
            <person name="Corton N."/>
            <person name="Harris D."/>
            <person name="Hauser H."/>
            <person name="Gamble J."/>
            <person name="Gilderthorp R."/>
            <person name="McQuillan J."/>
            <person name="Quail M.A."/>
            <person name="Sanders M."/>
            <person name="Van Tonder A."/>
            <person name="Ginger M.L."/>
            <person name="Donelson J.E."/>
            <person name="Field M.C."/>
            <person name="Barry J.D."/>
            <person name="Berriman M."/>
            <person name="Hertz-Fowler C."/>
        </authorList>
    </citation>
    <scope>NUCLEOTIDE SEQUENCE [LARGE SCALE GENOMIC DNA]</scope>
    <source>
        <strain evidence="3">IL3000</strain>
    </source>
</reference>
<feature type="region of interest" description="Disordered" evidence="1">
    <location>
        <begin position="129"/>
        <end position="149"/>
    </location>
</feature>
<protein>
    <submittedName>
        <fullName evidence="2">Uncharacterized protein</fullName>
    </submittedName>
</protein>
<gene>
    <name evidence="2" type="ORF">TCIL3000_0_52710</name>
</gene>
<dbReference type="AlphaFoldDB" id="F9WBP2"/>
<dbReference type="EMBL" id="CAEQ01001605">
    <property type="protein sequence ID" value="CCD14675.1"/>
    <property type="molecule type" value="Genomic_DNA"/>
</dbReference>
<evidence type="ECO:0000313" key="2">
    <source>
        <dbReference type="EMBL" id="CCD14675.1"/>
    </source>
</evidence>
<keyword evidence="3" id="KW-1185">Reference proteome</keyword>
<proteinExistence type="predicted"/>
<evidence type="ECO:0000256" key="1">
    <source>
        <dbReference type="SAM" id="MobiDB-lite"/>
    </source>
</evidence>
<sequence>MCHDEKGSHVPPLSAKKPHPPTCNRLDTPISSARQPQPPHTHNSSMGFKKVTHCEEADRLQEEPMLPGLLVTHESLIKCGWWRGTRRAPLSPRFPLLSRSEDPPGPSLVRRGRYILRAASPSGGLLRWRPNIPNGNLGSDRDGGRHTVQ</sequence>
<feature type="compositionally biased region" description="Polar residues" evidence="1">
    <location>
        <begin position="29"/>
        <end position="46"/>
    </location>
</feature>
<dbReference type="Proteomes" id="UP000000702">
    <property type="component" value="Unassembled WGS sequence"/>
</dbReference>
<name>F9WBP2_TRYCI</name>
<reference evidence="2 3" key="2">
    <citation type="journal article" date="2012" name="Proc. Natl. Acad. Sci. U.S.A.">
        <title>Antigenic diversity is generated by distinct evolutionary mechanisms in African trypanosome species.</title>
        <authorList>
            <person name="Jackson A.P."/>
            <person name="Berry A."/>
            <person name="Aslett M."/>
            <person name="Allison H.C."/>
            <person name="Burton P."/>
            <person name="Vavrova-Anderson J."/>
            <person name="Brown R."/>
            <person name="Browne H."/>
            <person name="Corton N."/>
            <person name="Hauser H."/>
            <person name="Gamble J."/>
            <person name="Gilderthorp R."/>
            <person name="Marcello L."/>
            <person name="McQuillan J."/>
            <person name="Otto T.D."/>
            <person name="Quail M.A."/>
            <person name="Sanders M.J."/>
            <person name="van Tonder A."/>
            <person name="Ginger M.L."/>
            <person name="Field M.C."/>
            <person name="Barry J.D."/>
            <person name="Hertz-Fowler C."/>
            <person name="Berriman M."/>
        </authorList>
    </citation>
    <scope>NUCLEOTIDE SEQUENCE [LARGE SCALE GENOMIC DNA]</scope>
    <source>
        <strain evidence="2 3">IL3000</strain>
    </source>
</reference>
<comment type="caution">
    <text evidence="2">The sequence shown here is derived from an EMBL/GenBank/DDBJ whole genome shotgun (WGS) entry which is preliminary data.</text>
</comment>
<evidence type="ECO:0000313" key="3">
    <source>
        <dbReference type="Proteomes" id="UP000000702"/>
    </source>
</evidence>